<dbReference type="EMBL" id="JAERRG010000009">
    <property type="protein sequence ID" value="MBL1115255.1"/>
    <property type="molecule type" value="Genomic_DNA"/>
</dbReference>
<protein>
    <submittedName>
        <fullName evidence="2">Class I SAM-dependent methyltransferase</fullName>
    </submittedName>
</protein>
<dbReference type="CDD" id="cd02440">
    <property type="entry name" value="AdoMet_MTases"/>
    <property type="match status" value="1"/>
</dbReference>
<dbReference type="GO" id="GO:0032259">
    <property type="term" value="P:methylation"/>
    <property type="evidence" value="ECO:0007669"/>
    <property type="project" value="UniProtKB-KW"/>
</dbReference>
<keyword evidence="2" id="KW-0489">Methyltransferase</keyword>
<dbReference type="Proteomes" id="UP000621510">
    <property type="component" value="Unassembled WGS sequence"/>
</dbReference>
<keyword evidence="3" id="KW-1185">Reference proteome</keyword>
<dbReference type="InterPro" id="IPR029063">
    <property type="entry name" value="SAM-dependent_MTases_sf"/>
</dbReference>
<dbReference type="RefSeq" id="WP_201853055.1">
    <property type="nucleotide sequence ID" value="NZ_JAERRG010000009.1"/>
</dbReference>
<dbReference type="InterPro" id="IPR011990">
    <property type="entry name" value="TPR-like_helical_dom_sf"/>
</dbReference>
<dbReference type="SUPFAM" id="SSF53335">
    <property type="entry name" value="S-adenosyl-L-methionine-dependent methyltransferases"/>
    <property type="match status" value="1"/>
</dbReference>
<feature type="domain" description="Methyltransferase type 11" evidence="1">
    <location>
        <begin position="712"/>
        <end position="804"/>
    </location>
</feature>
<name>A0ABS1PTF4_9ACTN</name>
<reference evidence="2 3" key="1">
    <citation type="submission" date="2021-01" db="EMBL/GenBank/DDBJ databases">
        <title>WGS of actinomycetes isolated from Thailand.</title>
        <authorList>
            <person name="Thawai C."/>
        </authorList>
    </citation>
    <scope>NUCLEOTIDE SEQUENCE [LARGE SCALE GENOMIC DNA]</scope>
    <source>
        <strain evidence="2 3">CA3R110</strain>
    </source>
</reference>
<dbReference type="SUPFAM" id="SSF48452">
    <property type="entry name" value="TPR-like"/>
    <property type="match status" value="1"/>
</dbReference>
<organism evidence="2 3">
    <name type="scientific">Streptomyces endocoffeicus</name>
    <dbReference type="NCBI Taxonomy" id="2898945"/>
    <lineage>
        <taxon>Bacteria</taxon>
        <taxon>Bacillati</taxon>
        <taxon>Actinomycetota</taxon>
        <taxon>Actinomycetes</taxon>
        <taxon>Kitasatosporales</taxon>
        <taxon>Streptomycetaceae</taxon>
        <taxon>Streptomyces</taxon>
    </lineage>
</organism>
<proteinExistence type="predicted"/>
<accession>A0ABS1PTF4</accession>
<gene>
    <name evidence="2" type="ORF">JK364_23065</name>
</gene>
<comment type="caution">
    <text evidence="2">The sequence shown here is derived from an EMBL/GenBank/DDBJ whole genome shotgun (WGS) entry which is preliminary data.</text>
</comment>
<evidence type="ECO:0000313" key="3">
    <source>
        <dbReference type="Proteomes" id="UP000621510"/>
    </source>
</evidence>
<dbReference type="SUPFAM" id="SSF53927">
    <property type="entry name" value="Cytidine deaminase-like"/>
    <property type="match status" value="1"/>
</dbReference>
<dbReference type="GO" id="GO:0008168">
    <property type="term" value="F:methyltransferase activity"/>
    <property type="evidence" value="ECO:0007669"/>
    <property type="project" value="UniProtKB-KW"/>
</dbReference>
<keyword evidence="2" id="KW-0808">Transferase</keyword>
<dbReference type="InterPro" id="IPR016193">
    <property type="entry name" value="Cytidine_deaminase-like"/>
</dbReference>
<dbReference type="Gene3D" id="1.25.40.10">
    <property type="entry name" value="Tetratricopeptide repeat domain"/>
    <property type="match status" value="1"/>
</dbReference>
<dbReference type="Pfam" id="PF08241">
    <property type="entry name" value="Methyltransf_11"/>
    <property type="match status" value="1"/>
</dbReference>
<evidence type="ECO:0000259" key="1">
    <source>
        <dbReference type="Pfam" id="PF08241"/>
    </source>
</evidence>
<evidence type="ECO:0000313" key="2">
    <source>
        <dbReference type="EMBL" id="MBL1115255.1"/>
    </source>
</evidence>
<dbReference type="Gene3D" id="3.40.50.150">
    <property type="entry name" value="Vaccinia Virus protein VP39"/>
    <property type="match status" value="1"/>
</dbReference>
<sequence>MCAAPDAEYANLTRPAARLYRKAALLPVDTIDAHLAVAITERTPAEAGADLAAARMFLQDADHPVRGAVYRYPGPAVAHARDHVARQETDGADTEARLRAADWHPATTTAAERLIPPTHRRLDRTYVYTPKHALEFADRQSALAWLDAPSTNLMAAVRTAYEASRYGTVWQLVHAMWPWWRAARVYDLWVEAAHRLGLEVAHLYNSALAEQEMRNTLGVGLRGTRAFDEAIGCFNDVLTGARSRGGARGEAQALHEFGATTYEAGRPQDAVGYLEQARTVRDGREDCRGVALTDILLGQVHQSGGNTAAAINVLTSAHANLVEVDDPHAAARALAWLGRAHSLAGHHEEAEQVGRQAHREFAEHGARQWTARSLEMLGQRDDQLPGLAQRYDLQTMRLAQAIGDRGRLARGCIHQARLAALRGDGRDVLTHARSAVVAATGTPALVRTYVAVTEAHMGPSSTYWMNYAISVAQRASQSGRRVGVALVSEHDELICSAFEGEVRGASWYRSLRSKSQKLGTPSAHSVYLTINTLSADCSFELGELLKEVRIDRVYVGLPDPALTSYLDDDPVTARGRIHRFPDDLQREILEQNRDFYAASEQNVECNPHYSTHRISEAVATQLKSSGFALSRSDVNANRGRIALASLICQRYGIEYKEAERAVNDALSEAFDAKYGTYDYAYDARAANLRWTDDFESVYRRSSTRSLSAVNILNVGVGAGYEAAALFSDCPQITYVDIAEHGLANIGERIPSSKTVISSAEDLSALPENSYDLYVSLRTYNSSFFDTSAAASEAHRVLKPGAVIIVSVANGFLYTQRGYVVPGLIIPGTDFVDLYRGMDTANLIGEELGCAGFKDIRMFPTSTEIYLSAVTA</sequence>
<dbReference type="InterPro" id="IPR013216">
    <property type="entry name" value="Methyltransf_11"/>
</dbReference>